<keyword evidence="3" id="KW-0472">Membrane</keyword>
<dbReference type="Gene3D" id="3.30.70.1320">
    <property type="entry name" value="Multidrug efflux transporter AcrB pore domain like"/>
    <property type="match status" value="1"/>
</dbReference>
<feature type="transmembrane region" description="Helical" evidence="3">
    <location>
        <begin position="531"/>
        <end position="552"/>
    </location>
</feature>
<dbReference type="SUPFAM" id="SSF56954">
    <property type="entry name" value="Outer membrane efflux proteins (OEP)"/>
    <property type="match status" value="1"/>
</dbReference>
<accession>A0ABQ5Q558</accession>
<dbReference type="Gene3D" id="3.30.70.1440">
    <property type="entry name" value="Multidrug efflux transporter AcrB pore domain"/>
    <property type="match status" value="1"/>
</dbReference>
<dbReference type="RefSeq" id="WP_285723738.1">
    <property type="nucleotide sequence ID" value="NZ_BSDD01000002.1"/>
</dbReference>
<feature type="transmembrane region" description="Helical" evidence="3">
    <location>
        <begin position="12"/>
        <end position="31"/>
    </location>
</feature>
<dbReference type="Proteomes" id="UP001165089">
    <property type="component" value="Unassembled WGS sequence"/>
</dbReference>
<feature type="transmembrane region" description="Helical" evidence="3">
    <location>
        <begin position="363"/>
        <end position="384"/>
    </location>
</feature>
<protein>
    <recommendedName>
        <fullName evidence="6">Acriflavin resistance protein</fullName>
    </recommendedName>
</protein>
<feature type="transmembrane region" description="Helical" evidence="3">
    <location>
        <begin position="334"/>
        <end position="356"/>
    </location>
</feature>
<feature type="transmembrane region" description="Helical" evidence="3">
    <location>
        <begin position="390"/>
        <end position="413"/>
    </location>
</feature>
<keyword evidence="3" id="KW-0812">Transmembrane</keyword>
<feature type="transmembrane region" description="Helical" evidence="3">
    <location>
        <begin position="890"/>
        <end position="910"/>
    </location>
</feature>
<dbReference type="PANTHER" id="PTHR32063">
    <property type="match status" value="1"/>
</dbReference>
<gene>
    <name evidence="4" type="ORF">GETHPA_12550</name>
</gene>
<dbReference type="PANTHER" id="PTHR32063:SF18">
    <property type="entry name" value="CATION EFFLUX SYSTEM PROTEIN"/>
    <property type="match status" value="1"/>
</dbReference>
<dbReference type="InterPro" id="IPR001036">
    <property type="entry name" value="Acrflvin-R"/>
</dbReference>
<feature type="transmembrane region" description="Helical" evidence="3">
    <location>
        <begin position="916"/>
        <end position="940"/>
    </location>
</feature>
<dbReference type="Gene3D" id="1.20.1600.10">
    <property type="entry name" value="Outer membrane efflux proteins (OEP)"/>
    <property type="match status" value="1"/>
</dbReference>
<proteinExistence type="inferred from homology"/>
<feature type="transmembrane region" description="Helical" evidence="3">
    <location>
        <begin position="1027"/>
        <end position="1046"/>
    </location>
</feature>
<dbReference type="PRINTS" id="PR00702">
    <property type="entry name" value="ACRIFLAVINRP"/>
</dbReference>
<dbReference type="InterPro" id="IPR003423">
    <property type="entry name" value="OMP_efflux"/>
</dbReference>
<feature type="transmembrane region" description="Helical" evidence="3">
    <location>
        <begin position="864"/>
        <end position="883"/>
    </location>
</feature>
<evidence type="ECO:0008006" key="6">
    <source>
        <dbReference type="Google" id="ProtNLM"/>
    </source>
</evidence>
<dbReference type="EMBL" id="BSDD01000002">
    <property type="protein sequence ID" value="GLH69722.1"/>
    <property type="molecule type" value="Genomic_DNA"/>
</dbReference>
<feature type="transmembrane region" description="Helical" evidence="3">
    <location>
        <begin position="993"/>
        <end position="1015"/>
    </location>
</feature>
<reference evidence="4 5" key="1">
    <citation type="journal article" date="2023" name="Antonie Van Leeuwenhoek">
        <title>Mesoterricola silvestris gen. nov., sp. nov., Mesoterricola sediminis sp. nov., Geothrix oryzae sp. nov., Geothrix edaphica sp. nov., Geothrix rubra sp. nov., and Geothrix limicola sp. nov., six novel members of Acidobacteriota isolated from soils.</title>
        <authorList>
            <person name="Itoh H."/>
            <person name="Sugisawa Y."/>
            <person name="Mise K."/>
            <person name="Xu Z."/>
            <person name="Kuniyasu M."/>
            <person name="Ushijima N."/>
            <person name="Kawano K."/>
            <person name="Kobayashi E."/>
            <person name="Shiratori Y."/>
            <person name="Masuda Y."/>
            <person name="Senoo K."/>
        </authorList>
    </citation>
    <scope>NUCLEOTIDE SEQUENCE [LARGE SCALE GENOMIC DNA]</scope>
    <source>
        <strain evidence="4 5">Red803</strain>
    </source>
</reference>
<dbReference type="Pfam" id="PF02321">
    <property type="entry name" value="OEP"/>
    <property type="match status" value="2"/>
</dbReference>
<evidence type="ECO:0000256" key="1">
    <source>
        <dbReference type="ARBA" id="ARBA00007613"/>
    </source>
</evidence>
<feature type="transmembrane region" description="Helical" evidence="3">
    <location>
        <begin position="433"/>
        <end position="455"/>
    </location>
</feature>
<comment type="similarity">
    <text evidence="1">Belongs to the outer membrane factor (OMF) (TC 1.B.17) family.</text>
</comment>
<dbReference type="Pfam" id="PF00873">
    <property type="entry name" value="ACR_tran"/>
    <property type="match status" value="1"/>
</dbReference>
<feature type="transmembrane region" description="Helical" evidence="3">
    <location>
        <begin position="961"/>
        <end position="981"/>
    </location>
</feature>
<keyword evidence="3" id="KW-1133">Transmembrane helix</keyword>
<feature type="coiled-coil region" evidence="2">
    <location>
        <begin position="1385"/>
        <end position="1412"/>
    </location>
</feature>
<evidence type="ECO:0000313" key="4">
    <source>
        <dbReference type="EMBL" id="GLH69722.1"/>
    </source>
</evidence>
<dbReference type="InterPro" id="IPR027463">
    <property type="entry name" value="AcrB_DN_DC_subdom"/>
</dbReference>
<keyword evidence="2" id="KW-0175">Coiled coil</keyword>
<keyword evidence="5" id="KW-1185">Reference proteome</keyword>
<evidence type="ECO:0000256" key="3">
    <source>
        <dbReference type="SAM" id="Phobius"/>
    </source>
</evidence>
<name>A0ABQ5Q558_9BACT</name>
<dbReference type="Gene3D" id="3.30.2090.10">
    <property type="entry name" value="Multidrug efflux transporter AcrB TolC docking domain, DN and DC subdomains"/>
    <property type="match status" value="2"/>
</dbReference>
<comment type="caution">
    <text evidence="4">The sequence shown here is derived from an EMBL/GenBank/DDBJ whole genome shotgun (WGS) entry which is preliminary data.</text>
</comment>
<evidence type="ECO:0000313" key="5">
    <source>
        <dbReference type="Proteomes" id="UP001165089"/>
    </source>
</evidence>
<dbReference type="Gene3D" id="3.30.70.1430">
    <property type="entry name" value="Multidrug efflux transporter AcrB pore domain"/>
    <property type="match status" value="2"/>
</dbReference>
<dbReference type="SUPFAM" id="SSF82693">
    <property type="entry name" value="Multidrug efflux transporter AcrB pore domain, PN1, PN2, PC1 and PC2 subdomains"/>
    <property type="match status" value="3"/>
</dbReference>
<organism evidence="4 5">
    <name type="scientific">Geothrix rubra</name>
    <dbReference type="NCBI Taxonomy" id="2927977"/>
    <lineage>
        <taxon>Bacteria</taxon>
        <taxon>Pseudomonadati</taxon>
        <taxon>Acidobacteriota</taxon>
        <taxon>Holophagae</taxon>
        <taxon>Holophagales</taxon>
        <taxon>Holophagaceae</taxon>
        <taxon>Geothrix</taxon>
    </lineage>
</organism>
<sequence length="1475" mass="161116">MNKAIKAFLRYPTITAVLVIMAVAMGIHALLGMPRTEDPTITIRTGIVAAMYPGATSEQVEKQVTKTLESHIFKFQEVRKEKTYSTSRPGLAIINVELEKNVKNPDVFWAKLRHEMNVVRATELPREVMGPVVDSDFGDTVAMLITVSGEHYGYRELRDYVDQIQDALRTVPEVGKIAVYGRQNEQIWVTSDLERMSQYFTDPRMVMAALNQRNEVQSAGSARTDNEIIPLHTTGSFNTEDQIKKVMVGMSPTGQPIYIGDFAQVERRYQDPEFMVRYDGKPALMVSVEMQKGHNIVEMGDKVTEVLNRLKLQLPPDLHLDYVANQPKVVEERIAGLGHEFVIAIGCVILVTLLLLPMRVSLIAALAIPTTMLTTIAVMNAIGIQLHQVSIAALIVVLGIVVDDAIVIADNYVELLDHKVPRPEAAWRSATEVLVPVLAATLTIIASFLPLVIISGSAGEFILALPITVAVALSVSFLVAVFITPLLCRTFIHKGLHDHEADPKEQAKKFNALDLLQDAYKKAITYFMAHPSLAVGLGVAGVVLGAFLFRFVPQQFFPSAERNQFVVDLWMPQGTRIEATDGVMKRIENELLHDKEVTHLAAFVGQSSPRFYYNVNPQQPDPAYGQFIVNTVDEKATPALVADLRVRLARLVPEGMVLVQELQQGAVQEAPIEFRISGDDEAKLKSIGGQIEDILHTDPRAQFIHTDYRNDSPMLNVNLNTELANRLGITHMGVSNLLNGAFDGAPVSTFWEGDRAVNIVLRVDPAHRASFQDVRDTYVGSSIASEKVPLRAVADLAPAWQTSRIVRRNGVPTLTVRCLAAPGTYASAILKDALPKVKALGLPAGYRLELGGEIANQNETQPEMVVALGISLLAIFFILMIQFRNLLEPLVVMASIPLSLFGVVLGLLVTRNSFGFTAFMGMISLCGIVVRNAIILIDYIKEKLHEGIPLVEAATLAGERRLRPIFLTTMAAAVGVTPMILSGSKMWSPLASVLAVGLIFSMFFTLLVVPVIYVLVFRPRKKAGPGLGVASILPLVVLALAFASPLSAATPEARHLTLEEAVASALDHSSGVRIARAKVEEAEGKKRTARADYFPQLSMDATWLKRNDQPFMTIPAGSLGTVPGLGPFPTQDASLGQGKTHLFLQNLTLSQPLTQLFKIHHGNEVASAEERVAKAELRKMEAEIAYRTRQAYFGLLIAQAQITAAQEGVTAAEQQDLDAREAVKAGNALKVLQTGSRAKLLQNRAKLNAAQASAADLASELNDLMGEPLQTPLDLAPVSPDPRPLPSREAMLDQVRQSNPDMAVAKATLEKSRSALKAGKSDYIPELGAFVRQTHQDGLPFVQANSTSYGLSLSWNILDWGKRSGVVHQRAALVNAATYDYERIRNRAEMDLDRLLRKLDTDRLQVEAAEEAHAMNAEKARLAGNQFGSGLIPASKKLEADAEARASEADLLAARLGLDLTRAELDRLLGGGLVP</sequence>
<feature type="transmembrane region" description="Helical" evidence="3">
    <location>
        <begin position="461"/>
        <end position="487"/>
    </location>
</feature>
<dbReference type="SUPFAM" id="SSF82714">
    <property type="entry name" value="Multidrug efflux transporter AcrB TolC docking domain, DN and DC subdomains"/>
    <property type="match status" value="2"/>
</dbReference>
<evidence type="ECO:0000256" key="2">
    <source>
        <dbReference type="SAM" id="Coils"/>
    </source>
</evidence>
<dbReference type="Gene3D" id="1.20.1640.10">
    <property type="entry name" value="Multidrug efflux transporter AcrB transmembrane domain"/>
    <property type="match status" value="2"/>
</dbReference>
<dbReference type="SUPFAM" id="SSF82866">
    <property type="entry name" value="Multidrug efflux transporter AcrB transmembrane domain"/>
    <property type="match status" value="2"/>
</dbReference>